<dbReference type="PANTHER" id="PTHR47197">
    <property type="entry name" value="PROTEIN NIRF"/>
    <property type="match status" value="1"/>
</dbReference>
<feature type="domain" description="Peptidoglycan binding-like" evidence="2">
    <location>
        <begin position="269"/>
        <end position="323"/>
    </location>
</feature>
<organism evidence="3 4">
    <name type="scientific">Nostoc spongiaeforme FACHB-130</name>
    <dbReference type="NCBI Taxonomy" id="1357510"/>
    <lineage>
        <taxon>Bacteria</taxon>
        <taxon>Bacillati</taxon>
        <taxon>Cyanobacteriota</taxon>
        <taxon>Cyanophyceae</taxon>
        <taxon>Nostocales</taxon>
        <taxon>Nostocaceae</taxon>
        <taxon>Nostoc</taxon>
    </lineage>
</organism>
<dbReference type="Gene3D" id="1.10.101.10">
    <property type="entry name" value="PGBD-like superfamily/PGBD"/>
    <property type="match status" value="3"/>
</dbReference>
<dbReference type="Proteomes" id="UP000603457">
    <property type="component" value="Unassembled WGS sequence"/>
</dbReference>
<accession>A0ABR8FXS7</accession>
<feature type="domain" description="Peptidoglycan binding-like" evidence="2">
    <location>
        <begin position="72"/>
        <end position="127"/>
    </location>
</feature>
<dbReference type="InterPro" id="IPR051200">
    <property type="entry name" value="Host-pathogen_enzymatic-act"/>
</dbReference>
<feature type="domain" description="Peptidoglycan binding-like" evidence="2">
    <location>
        <begin position="174"/>
        <end position="227"/>
    </location>
</feature>
<reference evidence="3 4" key="1">
    <citation type="journal article" date="2020" name="ISME J.">
        <title>Comparative genomics reveals insights into cyanobacterial evolution and habitat adaptation.</title>
        <authorList>
            <person name="Chen M.Y."/>
            <person name="Teng W.K."/>
            <person name="Zhao L."/>
            <person name="Hu C.X."/>
            <person name="Zhou Y.K."/>
            <person name="Han B.P."/>
            <person name="Song L.R."/>
            <person name="Shu W.S."/>
        </authorList>
    </citation>
    <scope>NUCLEOTIDE SEQUENCE [LARGE SCALE GENOMIC DNA]</scope>
    <source>
        <strain evidence="3 4">FACHB-130</strain>
    </source>
</reference>
<proteinExistence type="predicted"/>
<feature type="compositionally biased region" description="Polar residues" evidence="1">
    <location>
        <begin position="324"/>
        <end position="341"/>
    </location>
</feature>
<dbReference type="InterPro" id="IPR011964">
    <property type="entry name" value="YVTN_b-propeller_repeat"/>
</dbReference>
<name>A0ABR8FXS7_9NOSO</name>
<sequence>MDTLAYLHLAESYETSMNSESGNLADSDLCYPELNWVPEKRGAFMLFLSCAFGLSSLGWSNPAQALKKGEKNSQVASLQQKLQAAGYFKQAVTGYFGPVTEAAVIKFQKAHGLKADGVVGSQTLAVLEADLGIATPAVVKPKPAIAKTTTRKSSPPNSQVSSQVSLQRGDLSYEVMAIQRKLQAAGYFDQPITGDFNAATEAAVMQFQKAHGLVSNGIVDQRTLTVLESGASIKTTTPPPPTKPAVVNSPKLQTNTPKMSMLRRGDVNAEVKSVQQQLQASGYLKQSITGSFDAATETAVLKFQTENGLIADGIVGPKTLAALKSQSSKSPTPTGKNSVVPNKSKELKTPVKKPTPLAPKTNSIKFATEPNQSINQPPQQEQPNNEKVLAAAVSEYDFAQPEQLATQDNIQKNSSSHFQKMTLKKTIAGKISPKSVVHSGNGLFFAQNMMYNHTITVYNREHKLVKVIPDKVDLSKFGYSKFKGNYRGAPVEASFSQNGKYAWISNYQMYGPGFNNPGSDQCSPQQKTDKSFLYRINTDSLEIDHVVQVGSVPKFVATANDEGLVLVSNWCSWDLSVVDTAKNKEIKRIPLGPYPRGIAIDPATNQAYVAVMGSYDIARVDLNNFSVKWLKNIGNAPRHLNIDPTGKYLYASLNGEGKIAKIQLPQGKLVNKVSTGNAPRSMVLSEDGQRLYVVNYSDNTVSKIRTNDLKVIQKVNVGANPIGITYDPQTKEVWVACYSGNIMVFQD</sequence>
<feature type="region of interest" description="Disordered" evidence="1">
    <location>
        <begin position="324"/>
        <end position="363"/>
    </location>
</feature>
<evidence type="ECO:0000259" key="2">
    <source>
        <dbReference type="Pfam" id="PF01471"/>
    </source>
</evidence>
<dbReference type="InterPro" id="IPR036365">
    <property type="entry name" value="PGBD-like_sf"/>
</dbReference>
<evidence type="ECO:0000256" key="1">
    <source>
        <dbReference type="SAM" id="MobiDB-lite"/>
    </source>
</evidence>
<dbReference type="InterPro" id="IPR011048">
    <property type="entry name" value="Haem_d1_sf"/>
</dbReference>
<keyword evidence="4" id="KW-1185">Reference proteome</keyword>
<dbReference type="Gene3D" id="2.130.10.10">
    <property type="entry name" value="YVTN repeat-like/Quinoprotein amine dehydrogenase"/>
    <property type="match status" value="1"/>
</dbReference>
<feature type="region of interest" description="Disordered" evidence="1">
    <location>
        <begin position="145"/>
        <end position="165"/>
    </location>
</feature>
<dbReference type="EMBL" id="JACJTB010000016">
    <property type="protein sequence ID" value="MBD2595496.1"/>
    <property type="molecule type" value="Genomic_DNA"/>
</dbReference>
<gene>
    <name evidence="3" type="ORF">H6G74_14320</name>
</gene>
<dbReference type="PANTHER" id="PTHR47197:SF3">
    <property type="entry name" value="DIHYDRO-HEME D1 DEHYDROGENASE"/>
    <property type="match status" value="1"/>
</dbReference>
<dbReference type="InterPro" id="IPR002477">
    <property type="entry name" value="Peptidoglycan-bd-like"/>
</dbReference>
<feature type="compositionally biased region" description="Low complexity" evidence="1">
    <location>
        <begin position="153"/>
        <end position="165"/>
    </location>
</feature>
<dbReference type="SUPFAM" id="SSF51004">
    <property type="entry name" value="C-terminal (heme d1) domain of cytochrome cd1-nitrite reductase"/>
    <property type="match status" value="1"/>
</dbReference>
<feature type="region of interest" description="Disordered" evidence="1">
    <location>
        <begin position="232"/>
        <end position="257"/>
    </location>
</feature>
<evidence type="ECO:0000313" key="3">
    <source>
        <dbReference type="EMBL" id="MBD2595496.1"/>
    </source>
</evidence>
<protein>
    <submittedName>
        <fullName evidence="3">Peptidoglycan-binding protein</fullName>
    </submittedName>
</protein>
<dbReference type="NCBIfam" id="TIGR02276">
    <property type="entry name" value="beta_rpt_yvtn"/>
    <property type="match status" value="2"/>
</dbReference>
<dbReference type="Pfam" id="PF01471">
    <property type="entry name" value="PG_binding_1"/>
    <property type="match status" value="3"/>
</dbReference>
<evidence type="ECO:0000313" key="4">
    <source>
        <dbReference type="Proteomes" id="UP000603457"/>
    </source>
</evidence>
<dbReference type="RefSeq" id="WP_190968286.1">
    <property type="nucleotide sequence ID" value="NZ_JACJTB010000016.1"/>
</dbReference>
<dbReference type="InterPro" id="IPR036366">
    <property type="entry name" value="PGBDSf"/>
</dbReference>
<dbReference type="InterPro" id="IPR015943">
    <property type="entry name" value="WD40/YVTN_repeat-like_dom_sf"/>
</dbReference>
<comment type="caution">
    <text evidence="3">The sequence shown here is derived from an EMBL/GenBank/DDBJ whole genome shotgun (WGS) entry which is preliminary data.</text>
</comment>
<dbReference type="SUPFAM" id="SSF47090">
    <property type="entry name" value="PGBD-like"/>
    <property type="match status" value="3"/>
</dbReference>